<dbReference type="SUPFAM" id="SSF46689">
    <property type="entry name" value="Homeodomain-like"/>
    <property type="match status" value="1"/>
</dbReference>
<dbReference type="PRINTS" id="PR00455">
    <property type="entry name" value="HTHTETR"/>
</dbReference>
<dbReference type="Pfam" id="PF00440">
    <property type="entry name" value="TetR_N"/>
    <property type="match status" value="1"/>
</dbReference>
<dbReference type="Gene3D" id="1.10.357.10">
    <property type="entry name" value="Tetracycline Repressor, domain 2"/>
    <property type="match status" value="1"/>
</dbReference>
<dbReference type="InterPro" id="IPR050624">
    <property type="entry name" value="HTH-type_Tx_Regulator"/>
</dbReference>
<name>A0A0M4LNT2_9GAMM</name>
<evidence type="ECO:0000313" key="4">
    <source>
        <dbReference type="EMBL" id="ALE01497.1"/>
    </source>
</evidence>
<accession>A0A0M4LNT2</accession>
<feature type="DNA-binding region" description="H-T-H motif" evidence="2">
    <location>
        <begin position="27"/>
        <end position="46"/>
    </location>
</feature>
<dbReference type="PROSITE" id="PS50977">
    <property type="entry name" value="HTH_TETR_2"/>
    <property type="match status" value="1"/>
</dbReference>
<keyword evidence="1 2" id="KW-0238">DNA-binding</keyword>
<dbReference type="AlphaFoldDB" id="A0A0M4LNT2"/>
<dbReference type="InterPro" id="IPR023772">
    <property type="entry name" value="DNA-bd_HTH_TetR-type_CS"/>
</dbReference>
<evidence type="ECO:0000313" key="5">
    <source>
        <dbReference type="Proteomes" id="UP000068905"/>
    </source>
</evidence>
<keyword evidence="5" id="KW-1185">Reference proteome</keyword>
<reference evidence="4 5" key="1">
    <citation type="journal article" date="2015" name="Genome Announc.">
        <title>Genome Sequence of 'Candidatus Thioglobus singularis' Strain PS1, a Mixotroph from the SUP05 Clade of Marine Gammaproteobacteria.</title>
        <authorList>
            <person name="Marshall K.T."/>
            <person name="Morris R.M."/>
        </authorList>
    </citation>
    <scope>NUCLEOTIDE SEQUENCE [LARGE SCALE GENOMIC DNA]</scope>
    <source>
        <strain evidence="4 5">PS1</strain>
    </source>
</reference>
<dbReference type="GO" id="GO:0003677">
    <property type="term" value="F:DNA binding"/>
    <property type="evidence" value="ECO:0007669"/>
    <property type="project" value="UniProtKB-UniRule"/>
</dbReference>
<sequence length="187" mass="21421">MTMLSTKDKIFQSALELFASQGIQATSTAQISKKAGVASGTLFVHFKSKQELIDTIYISIKKNAFSDLNENIPNDSSVELQIKNGSRKIIEYFLTNYNEFIFLGLVDIDPMVSEEARAIGFKNFEKSMADLKQWFIEGHFKEIDFDLLMQINWSTTETIIKNLKFRNLIKPSESELNIIWDIMKKSS</sequence>
<dbReference type="KEGG" id="tsn:W908_02060"/>
<feature type="domain" description="HTH tetR-type" evidence="3">
    <location>
        <begin position="4"/>
        <end position="64"/>
    </location>
</feature>
<organism evidence="4 5">
    <name type="scientific">Candidatus Pseudothioglobus singularis PS1</name>
    <dbReference type="NCBI Taxonomy" id="1125411"/>
    <lineage>
        <taxon>Bacteria</taxon>
        <taxon>Pseudomonadati</taxon>
        <taxon>Pseudomonadota</taxon>
        <taxon>Gammaproteobacteria</taxon>
        <taxon>Candidatus Pseudothioglobaceae</taxon>
        <taxon>Candidatus Pseudothioglobus</taxon>
    </lineage>
</organism>
<protein>
    <submittedName>
        <fullName evidence="4">TetR family transcriptional regulator</fullName>
    </submittedName>
</protein>
<dbReference type="PANTHER" id="PTHR43479">
    <property type="entry name" value="ACREF/ENVCD OPERON REPRESSOR-RELATED"/>
    <property type="match status" value="1"/>
</dbReference>
<dbReference type="Proteomes" id="UP000068905">
    <property type="component" value="Chromosome"/>
</dbReference>
<evidence type="ECO:0000256" key="2">
    <source>
        <dbReference type="PROSITE-ProRule" id="PRU00335"/>
    </source>
</evidence>
<evidence type="ECO:0000256" key="1">
    <source>
        <dbReference type="ARBA" id="ARBA00023125"/>
    </source>
</evidence>
<dbReference type="EMBL" id="CP006911">
    <property type="protein sequence ID" value="ALE01497.1"/>
    <property type="molecule type" value="Genomic_DNA"/>
</dbReference>
<dbReference type="InterPro" id="IPR001647">
    <property type="entry name" value="HTH_TetR"/>
</dbReference>
<evidence type="ECO:0000259" key="3">
    <source>
        <dbReference type="PROSITE" id="PS50977"/>
    </source>
</evidence>
<dbReference type="InterPro" id="IPR009057">
    <property type="entry name" value="Homeodomain-like_sf"/>
</dbReference>
<dbReference type="PANTHER" id="PTHR43479:SF11">
    <property type="entry name" value="ACREF_ENVCD OPERON REPRESSOR-RELATED"/>
    <property type="match status" value="1"/>
</dbReference>
<dbReference type="PROSITE" id="PS01081">
    <property type="entry name" value="HTH_TETR_1"/>
    <property type="match status" value="1"/>
</dbReference>
<dbReference type="RefSeq" id="WP_236849156.1">
    <property type="nucleotide sequence ID" value="NZ_CP006911.1"/>
</dbReference>
<gene>
    <name evidence="4" type="ORF">W908_02060</name>
</gene>
<dbReference type="STRING" id="1125411.W908_02060"/>
<proteinExistence type="predicted"/>